<keyword evidence="5" id="KW-0472">Membrane</keyword>
<dbReference type="PROSITE" id="PS50089">
    <property type="entry name" value="ZF_RING_2"/>
    <property type="match status" value="1"/>
</dbReference>
<evidence type="ECO:0000313" key="8">
    <source>
        <dbReference type="Proteomes" id="UP000008694"/>
    </source>
</evidence>
<keyword evidence="5" id="KW-0812">Transmembrane</keyword>
<dbReference type="eggNOG" id="KOG0800">
    <property type="taxonomic scope" value="Eukaryota"/>
</dbReference>
<dbReference type="SUPFAM" id="SSF57850">
    <property type="entry name" value="RING/U-box"/>
    <property type="match status" value="1"/>
</dbReference>
<evidence type="ECO:0000313" key="7">
    <source>
        <dbReference type="EMBL" id="EFH66881.1"/>
    </source>
</evidence>
<proteinExistence type="predicted"/>
<keyword evidence="5" id="KW-1133">Transmembrane helix</keyword>
<name>D7KPL8_ARALL</name>
<dbReference type="Proteomes" id="UP000008694">
    <property type="component" value="Unassembled WGS sequence"/>
</dbReference>
<dbReference type="Gramene" id="scaffold_102811.1">
    <property type="protein sequence ID" value="scaffold_102811.1"/>
    <property type="gene ID" value="scaffold_102811.1"/>
</dbReference>
<organism evidence="8">
    <name type="scientific">Arabidopsis lyrata subsp. lyrata</name>
    <name type="common">Lyre-leaved rock-cress</name>
    <dbReference type="NCBI Taxonomy" id="81972"/>
    <lineage>
        <taxon>Eukaryota</taxon>
        <taxon>Viridiplantae</taxon>
        <taxon>Streptophyta</taxon>
        <taxon>Embryophyta</taxon>
        <taxon>Tracheophyta</taxon>
        <taxon>Spermatophyta</taxon>
        <taxon>Magnoliopsida</taxon>
        <taxon>eudicotyledons</taxon>
        <taxon>Gunneridae</taxon>
        <taxon>Pentapetalae</taxon>
        <taxon>rosids</taxon>
        <taxon>malvids</taxon>
        <taxon>Brassicales</taxon>
        <taxon>Brassicaceae</taxon>
        <taxon>Camelineae</taxon>
        <taxon>Arabidopsis</taxon>
    </lineage>
</organism>
<dbReference type="KEGG" id="aly:9329425"/>
<dbReference type="Pfam" id="PF13639">
    <property type="entry name" value="zf-RING_2"/>
    <property type="match status" value="1"/>
</dbReference>
<evidence type="ECO:0000256" key="3">
    <source>
        <dbReference type="ARBA" id="ARBA00022833"/>
    </source>
</evidence>
<dbReference type="InterPro" id="IPR001841">
    <property type="entry name" value="Znf_RING"/>
</dbReference>
<accession>D7KPL8</accession>
<feature type="transmembrane region" description="Helical" evidence="5">
    <location>
        <begin position="39"/>
        <end position="55"/>
    </location>
</feature>
<dbReference type="InterPro" id="IPR013083">
    <property type="entry name" value="Znf_RING/FYVE/PHD"/>
</dbReference>
<dbReference type="InterPro" id="IPR052788">
    <property type="entry name" value="RING-type_E3_ligase_ATL"/>
</dbReference>
<dbReference type="PANTHER" id="PTHR45798">
    <property type="entry name" value="RING-H2 FINGER PROTEIN ATL61-RELATED-RELATED"/>
    <property type="match status" value="1"/>
</dbReference>
<dbReference type="PANTHER" id="PTHR45798:SF97">
    <property type="entry name" value="ALCOHOL-SENSITIVE RING FINGER PROTEIN 1"/>
    <property type="match status" value="1"/>
</dbReference>
<keyword evidence="8" id="KW-1185">Reference proteome</keyword>
<keyword evidence="1" id="KW-0479">Metal-binding</keyword>
<keyword evidence="3" id="KW-0862">Zinc</keyword>
<dbReference type="EMBL" id="GL348713">
    <property type="protein sequence ID" value="EFH66881.1"/>
    <property type="molecule type" value="Genomic_DNA"/>
</dbReference>
<dbReference type="GO" id="GO:0008270">
    <property type="term" value="F:zinc ion binding"/>
    <property type="evidence" value="ECO:0007669"/>
    <property type="project" value="UniProtKB-KW"/>
</dbReference>
<evidence type="ECO:0000256" key="1">
    <source>
        <dbReference type="ARBA" id="ARBA00022723"/>
    </source>
</evidence>
<evidence type="ECO:0000256" key="4">
    <source>
        <dbReference type="PROSITE-ProRule" id="PRU00175"/>
    </source>
</evidence>
<dbReference type="AlphaFoldDB" id="D7KPL8"/>
<evidence type="ECO:0000256" key="2">
    <source>
        <dbReference type="ARBA" id="ARBA00022771"/>
    </source>
</evidence>
<evidence type="ECO:0000259" key="6">
    <source>
        <dbReference type="PROSITE" id="PS50089"/>
    </source>
</evidence>
<dbReference type="Gene3D" id="3.30.40.10">
    <property type="entry name" value="Zinc/RING finger domain, C3HC4 (zinc finger)"/>
    <property type="match status" value="1"/>
</dbReference>
<evidence type="ECO:0000256" key="5">
    <source>
        <dbReference type="SAM" id="Phobius"/>
    </source>
</evidence>
<sequence length="142" mass="15846">MTSPPSLFAVSPAAAAANLSDDPDLTIVGFLKSPDSLPLYLLIAMIVYIIQLRYCNCRFKKKTKPLKKEILKSLPKLTFSPECGVRLCSSRCVICLEDYVVGDIVRVLPHCGHEFHAFCIDKWFQLGSLVLAVASRLFITHF</sequence>
<dbReference type="OrthoDB" id="8062037at2759"/>
<gene>
    <name evidence="7" type="ORF">ARALYDRAFT_890017</name>
</gene>
<reference evidence="8" key="1">
    <citation type="journal article" date="2011" name="Nat. Genet.">
        <title>The Arabidopsis lyrata genome sequence and the basis of rapid genome size change.</title>
        <authorList>
            <person name="Hu T.T."/>
            <person name="Pattyn P."/>
            <person name="Bakker E.G."/>
            <person name="Cao J."/>
            <person name="Cheng J.-F."/>
            <person name="Clark R.M."/>
            <person name="Fahlgren N."/>
            <person name="Fawcett J.A."/>
            <person name="Grimwood J."/>
            <person name="Gundlach H."/>
            <person name="Haberer G."/>
            <person name="Hollister J.D."/>
            <person name="Ossowski S."/>
            <person name="Ottilar R.P."/>
            <person name="Salamov A.A."/>
            <person name="Schneeberger K."/>
            <person name="Spannagl M."/>
            <person name="Wang X."/>
            <person name="Yang L."/>
            <person name="Nasrallah M.E."/>
            <person name="Bergelson J."/>
            <person name="Carrington J.C."/>
            <person name="Gaut B.S."/>
            <person name="Schmutz J."/>
            <person name="Mayer K.F.X."/>
            <person name="Van de Peer Y."/>
            <person name="Grigoriev I.V."/>
            <person name="Nordborg M."/>
            <person name="Weigel D."/>
            <person name="Guo Y.-L."/>
        </authorList>
    </citation>
    <scope>NUCLEOTIDE SEQUENCE [LARGE SCALE GENOMIC DNA]</scope>
    <source>
        <strain evidence="8">cv. MN47</strain>
    </source>
</reference>
<protein>
    <recommendedName>
        <fullName evidence="6">RING-type domain-containing protein</fullName>
    </recommendedName>
</protein>
<dbReference type="HOGENOM" id="CLU_1818435_0_0_1"/>
<feature type="domain" description="RING-type" evidence="6">
    <location>
        <begin position="92"/>
        <end position="123"/>
    </location>
</feature>
<keyword evidence="2 4" id="KW-0863">Zinc-finger</keyword>